<feature type="compositionally biased region" description="Basic and acidic residues" evidence="1">
    <location>
        <begin position="281"/>
        <end position="294"/>
    </location>
</feature>
<keyword evidence="4" id="KW-1185">Reference proteome</keyword>
<sequence length="538" mass="61258">MVNRARAKKIRVARFVSRVSVLLSSPTRNTSTMARHQPVTSSLPVIGSGFEPRRPLFLEDDVVVIDTMQPCTSGRSVEVARDEPISAMRQSEKNKRNRLFDPLTAISARLQRAEREEQLRLSFPGSDSEIRTAPKISPTPKQESRKQIKPKEDREVVICNSEPPVRRTRKPIVFDSCNSLPSSSTQKKVPEKCLDIVIRRDFEDLRVVNTPSRKRPPPPIDKHEPEQEQPSAPHVHKSETLTVIIPKRRAMLTKQETNPQPPTSNPNESSAQSKDLLIKPSPEKTIEESKRTSESETNEADVSNGNLQDSGSADTSNHVEEVTIAEAPAEECTTVSDDDSDCDMDDEEVFMDPPVVKSVMSNENIIPFFSDKYVFSNHYPCRRLFIHGQRFTSTEQFYMWTKAKFCKDYSAANAILYLNDPKMIKQVGNQLENFDQHRWRKISWRVMMKAVMAKFKQDRRMRFQLFRTAGSVLAEASPHDNYWGIGLAIDDPNVADPTQWTGCNVMGEILMQIRDVLMEHPKYSEEVKKAKQCLLGCQ</sequence>
<dbReference type="EMBL" id="JARK01001343">
    <property type="protein sequence ID" value="EYC28415.1"/>
    <property type="molecule type" value="Genomic_DNA"/>
</dbReference>
<feature type="region of interest" description="Disordered" evidence="1">
    <location>
        <begin position="120"/>
        <end position="155"/>
    </location>
</feature>
<dbReference type="CDD" id="cd15457">
    <property type="entry name" value="NADAR"/>
    <property type="match status" value="1"/>
</dbReference>
<dbReference type="OrthoDB" id="206452at2759"/>
<feature type="domain" description="NADAR" evidence="2">
    <location>
        <begin position="371"/>
        <end position="517"/>
    </location>
</feature>
<evidence type="ECO:0000313" key="4">
    <source>
        <dbReference type="Proteomes" id="UP000024635"/>
    </source>
</evidence>
<accession>A0A016VLW2</accession>
<name>A0A016VLW2_9BILA</name>
<dbReference type="Pfam" id="PF08719">
    <property type="entry name" value="NADAR"/>
    <property type="match status" value="1"/>
</dbReference>
<feature type="region of interest" description="Disordered" evidence="1">
    <location>
        <begin position="324"/>
        <end position="343"/>
    </location>
</feature>
<reference evidence="4" key="1">
    <citation type="journal article" date="2015" name="Nat. Genet.">
        <title>The genome and transcriptome of the zoonotic hookworm Ancylostoma ceylanicum identify infection-specific gene families.</title>
        <authorList>
            <person name="Schwarz E.M."/>
            <person name="Hu Y."/>
            <person name="Antoshechkin I."/>
            <person name="Miller M.M."/>
            <person name="Sternberg P.W."/>
            <person name="Aroian R.V."/>
        </authorList>
    </citation>
    <scope>NUCLEOTIDE SEQUENCE</scope>
    <source>
        <strain evidence="4">HY135</strain>
    </source>
</reference>
<dbReference type="AlphaFoldDB" id="A0A016VLW2"/>
<organism evidence="3 4">
    <name type="scientific">Ancylostoma ceylanicum</name>
    <dbReference type="NCBI Taxonomy" id="53326"/>
    <lineage>
        <taxon>Eukaryota</taxon>
        <taxon>Metazoa</taxon>
        <taxon>Ecdysozoa</taxon>
        <taxon>Nematoda</taxon>
        <taxon>Chromadorea</taxon>
        <taxon>Rhabditida</taxon>
        <taxon>Rhabditina</taxon>
        <taxon>Rhabditomorpha</taxon>
        <taxon>Strongyloidea</taxon>
        <taxon>Ancylostomatidae</taxon>
        <taxon>Ancylostomatinae</taxon>
        <taxon>Ancylostoma</taxon>
    </lineage>
</organism>
<evidence type="ECO:0000256" key="1">
    <source>
        <dbReference type="SAM" id="MobiDB-lite"/>
    </source>
</evidence>
<feature type="compositionally biased region" description="Polar residues" evidence="1">
    <location>
        <begin position="300"/>
        <end position="316"/>
    </location>
</feature>
<protein>
    <recommendedName>
        <fullName evidence="2">NADAR domain-containing protein</fullName>
    </recommendedName>
</protein>
<dbReference type="SUPFAM" id="SSF143990">
    <property type="entry name" value="YbiA-like"/>
    <property type="match status" value="1"/>
</dbReference>
<proteinExistence type="predicted"/>
<feature type="compositionally biased region" description="Basic and acidic residues" evidence="1">
    <location>
        <begin position="142"/>
        <end position="155"/>
    </location>
</feature>
<evidence type="ECO:0000313" key="3">
    <source>
        <dbReference type="EMBL" id="EYC28415.1"/>
    </source>
</evidence>
<evidence type="ECO:0000259" key="2">
    <source>
        <dbReference type="Pfam" id="PF08719"/>
    </source>
</evidence>
<feature type="region of interest" description="Disordered" evidence="1">
    <location>
        <begin position="208"/>
        <end position="241"/>
    </location>
</feature>
<feature type="region of interest" description="Disordered" evidence="1">
    <location>
        <begin position="255"/>
        <end position="318"/>
    </location>
</feature>
<dbReference type="STRING" id="53326.A0A016VLW2"/>
<dbReference type="InterPro" id="IPR037238">
    <property type="entry name" value="YbiA-like_sf"/>
</dbReference>
<gene>
    <name evidence="3" type="primary">Acey_s0007.g3215</name>
    <name evidence="3" type="ORF">Y032_0007g3215</name>
</gene>
<dbReference type="Gene3D" id="1.10.357.40">
    <property type="entry name" value="YbiA-like"/>
    <property type="match status" value="1"/>
</dbReference>
<comment type="caution">
    <text evidence="3">The sequence shown here is derived from an EMBL/GenBank/DDBJ whole genome shotgun (WGS) entry which is preliminary data.</text>
</comment>
<dbReference type="Proteomes" id="UP000024635">
    <property type="component" value="Unassembled WGS sequence"/>
</dbReference>
<dbReference type="InterPro" id="IPR012816">
    <property type="entry name" value="NADAR"/>
</dbReference>
<dbReference type="NCBIfam" id="TIGR02464">
    <property type="entry name" value="ribofla_fusion"/>
    <property type="match status" value="1"/>
</dbReference>